<accession>A0A3A1NGY1</accession>
<protein>
    <submittedName>
        <fullName evidence="3">SHOCT domain-containing protein</fullName>
    </submittedName>
</protein>
<reference evidence="3 5" key="1">
    <citation type="submission" date="2018-08" db="EMBL/GenBank/DDBJ databases">
        <title>Proposal of Muricauda 72 sp.nov. and Muricauda NH166 sp.nov., isolated from seawater.</title>
        <authorList>
            <person name="Cheng H."/>
            <person name="Wu Y.-H."/>
            <person name="Guo L.-L."/>
            <person name="Xu X.-W."/>
        </authorList>
    </citation>
    <scope>NUCLEOTIDE SEQUENCE [LARGE SCALE GENOMIC DNA]</scope>
    <source>
        <strain evidence="3 5">72</strain>
    </source>
</reference>
<reference evidence="4 6" key="2">
    <citation type="submission" date="2019-07" db="EMBL/GenBank/DDBJ databases">
        <title>Draft genome of two Muricauda strains isolated from deep sea.</title>
        <authorList>
            <person name="Sun C."/>
        </authorList>
    </citation>
    <scope>NUCLEOTIDE SEQUENCE [LARGE SCALE GENOMIC DNA]</scope>
    <source>
        <strain evidence="4 6">72</strain>
    </source>
</reference>
<feature type="domain" description="SHOCT" evidence="2">
    <location>
        <begin position="42"/>
        <end position="68"/>
    </location>
</feature>
<dbReference type="Proteomes" id="UP000321621">
    <property type="component" value="Unassembled WGS sequence"/>
</dbReference>
<comment type="caution">
    <text evidence="3">The sequence shown here is derived from an EMBL/GenBank/DDBJ whole genome shotgun (WGS) entry which is preliminary data.</text>
</comment>
<evidence type="ECO:0000259" key="2">
    <source>
        <dbReference type="Pfam" id="PF09851"/>
    </source>
</evidence>
<dbReference type="EMBL" id="VNWK01000034">
    <property type="protein sequence ID" value="TXJ91650.1"/>
    <property type="molecule type" value="Genomic_DNA"/>
</dbReference>
<dbReference type="InterPro" id="IPR018649">
    <property type="entry name" value="SHOCT"/>
</dbReference>
<keyword evidence="6" id="KW-1185">Reference proteome</keyword>
<dbReference type="Pfam" id="PF09851">
    <property type="entry name" value="SHOCT"/>
    <property type="match status" value="1"/>
</dbReference>
<dbReference type="EMBL" id="QXFI01000034">
    <property type="protein sequence ID" value="RIV42550.1"/>
    <property type="molecule type" value="Genomic_DNA"/>
</dbReference>
<evidence type="ECO:0000313" key="3">
    <source>
        <dbReference type="EMBL" id="RIV42550.1"/>
    </source>
</evidence>
<organism evidence="3 5">
    <name type="scientific">Flagellimonas pelagia</name>
    <dbReference type="NCBI Taxonomy" id="2306998"/>
    <lineage>
        <taxon>Bacteria</taxon>
        <taxon>Pseudomonadati</taxon>
        <taxon>Bacteroidota</taxon>
        <taxon>Flavobacteriia</taxon>
        <taxon>Flavobacteriales</taxon>
        <taxon>Flavobacteriaceae</taxon>
        <taxon>Flagellimonas</taxon>
    </lineage>
</organism>
<keyword evidence="1" id="KW-1133">Transmembrane helix</keyword>
<keyword evidence="1" id="KW-0812">Transmembrane</keyword>
<feature type="transmembrane region" description="Helical" evidence="1">
    <location>
        <begin position="13"/>
        <end position="31"/>
    </location>
</feature>
<evidence type="ECO:0000313" key="6">
    <source>
        <dbReference type="Proteomes" id="UP000321621"/>
    </source>
</evidence>
<dbReference type="Proteomes" id="UP000266691">
    <property type="component" value="Unassembled WGS sequence"/>
</dbReference>
<evidence type="ECO:0000313" key="4">
    <source>
        <dbReference type="EMBL" id="TXJ91650.1"/>
    </source>
</evidence>
<sequence>MHFFDGHWGGMHVIWWVIWLILLIWIFLVPYDIPYRKSKKEDPLSVLKKRFANGEISKEEYEESKKILKSN</sequence>
<dbReference type="RefSeq" id="WP_036385890.1">
    <property type="nucleotide sequence ID" value="NZ_QXFI01000034.1"/>
</dbReference>
<proteinExistence type="predicted"/>
<keyword evidence="1" id="KW-0472">Membrane</keyword>
<gene>
    <name evidence="3" type="ORF">D2V05_16305</name>
    <name evidence="4" type="ORF">FQ017_16165</name>
</gene>
<evidence type="ECO:0000313" key="5">
    <source>
        <dbReference type="Proteomes" id="UP000266691"/>
    </source>
</evidence>
<name>A0A3A1NGY1_9FLAO</name>
<dbReference type="AlphaFoldDB" id="A0A3A1NGY1"/>
<evidence type="ECO:0000256" key="1">
    <source>
        <dbReference type="SAM" id="Phobius"/>
    </source>
</evidence>